<evidence type="ECO:0000313" key="3">
    <source>
        <dbReference type="Proteomes" id="UP000192907"/>
    </source>
</evidence>
<evidence type="ECO:0000256" key="1">
    <source>
        <dbReference type="SAM" id="SignalP"/>
    </source>
</evidence>
<sequence length="165" mass="17388">MTLQKKFAKVLLGLSIACASSQALALKRFPLVGGSGGQPFEGFNQRTPVAALEVNSGKYIDRIVALSGNQRTIFSAGGEGGWLNYLQCDSGDVAVGIVGRAAKYVDQIGLICGVRGNLSQTYTTIRVGGEGGSSFIQKCRRGSFIVGMYGRAAKYIDAVGIICNR</sequence>
<gene>
    <name evidence="2" type="ORF">SAMN06296036_1527</name>
</gene>
<dbReference type="STRING" id="1513793.SAMN06296036_1527"/>
<dbReference type="Gene3D" id="2.100.10.30">
    <property type="entry name" value="Jacalin-like lectin domain"/>
    <property type="match status" value="1"/>
</dbReference>
<accession>A0A1Y6CQW9</accession>
<organism evidence="2 3">
    <name type="scientific">Pseudobacteriovorax antillogorgiicola</name>
    <dbReference type="NCBI Taxonomy" id="1513793"/>
    <lineage>
        <taxon>Bacteria</taxon>
        <taxon>Pseudomonadati</taxon>
        <taxon>Bdellovibrionota</taxon>
        <taxon>Oligoflexia</taxon>
        <taxon>Oligoflexales</taxon>
        <taxon>Pseudobacteriovoracaceae</taxon>
        <taxon>Pseudobacteriovorax</taxon>
    </lineage>
</organism>
<keyword evidence="1" id="KW-0732">Signal</keyword>
<name>A0A1Y6CQW9_9BACT</name>
<keyword evidence="3" id="KW-1185">Reference proteome</keyword>
<reference evidence="3" key="1">
    <citation type="submission" date="2017-04" db="EMBL/GenBank/DDBJ databases">
        <authorList>
            <person name="Varghese N."/>
            <person name="Submissions S."/>
        </authorList>
    </citation>
    <scope>NUCLEOTIDE SEQUENCE [LARGE SCALE GENOMIC DNA]</scope>
    <source>
        <strain evidence="3">RKEM611</strain>
    </source>
</reference>
<dbReference type="RefSeq" id="WP_132326440.1">
    <property type="nucleotide sequence ID" value="NZ_FWZT01000052.1"/>
</dbReference>
<proteinExistence type="predicted"/>
<dbReference type="InterPro" id="IPR036404">
    <property type="entry name" value="Jacalin-like_lectin_dom_sf"/>
</dbReference>
<dbReference type="Proteomes" id="UP000192907">
    <property type="component" value="Unassembled WGS sequence"/>
</dbReference>
<feature type="chain" id="PRO_5012441525" description="Jacalin-like lectin domain-containing protein" evidence="1">
    <location>
        <begin position="26"/>
        <end position="165"/>
    </location>
</feature>
<evidence type="ECO:0008006" key="4">
    <source>
        <dbReference type="Google" id="ProtNLM"/>
    </source>
</evidence>
<dbReference type="EMBL" id="FWZT01000052">
    <property type="protein sequence ID" value="SMF84104.1"/>
    <property type="molecule type" value="Genomic_DNA"/>
</dbReference>
<evidence type="ECO:0000313" key="2">
    <source>
        <dbReference type="EMBL" id="SMF84104.1"/>
    </source>
</evidence>
<dbReference type="SUPFAM" id="SSF51101">
    <property type="entry name" value="Mannose-binding lectins"/>
    <property type="match status" value="1"/>
</dbReference>
<protein>
    <recommendedName>
        <fullName evidence="4">Jacalin-like lectin domain-containing protein</fullName>
    </recommendedName>
</protein>
<feature type="signal peptide" evidence="1">
    <location>
        <begin position="1"/>
        <end position="25"/>
    </location>
</feature>
<dbReference type="AlphaFoldDB" id="A0A1Y6CQW9"/>